<protein>
    <submittedName>
        <fullName evidence="1">Uncharacterized protein</fullName>
    </submittedName>
</protein>
<dbReference type="RefSeq" id="WP_339091177.1">
    <property type="nucleotide sequence ID" value="NZ_LR743507.1"/>
</dbReference>
<organism evidence="1">
    <name type="scientific">Variovorax paradoxus</name>
    <dbReference type="NCBI Taxonomy" id="34073"/>
    <lineage>
        <taxon>Bacteria</taxon>
        <taxon>Pseudomonadati</taxon>
        <taxon>Pseudomonadota</taxon>
        <taxon>Betaproteobacteria</taxon>
        <taxon>Burkholderiales</taxon>
        <taxon>Comamonadaceae</taxon>
        <taxon>Variovorax</taxon>
    </lineage>
</organism>
<dbReference type="AlphaFoldDB" id="A0A679JBP5"/>
<accession>A0A679JBP5</accession>
<name>A0A679JBP5_VARPD</name>
<evidence type="ECO:0000313" key="1">
    <source>
        <dbReference type="EMBL" id="CAA2106135.1"/>
    </source>
</evidence>
<gene>
    <name evidence="1" type="ORF">VVAX_03598</name>
</gene>
<dbReference type="EMBL" id="LR743507">
    <property type="protein sequence ID" value="CAA2106135.1"/>
    <property type="molecule type" value="Genomic_DNA"/>
</dbReference>
<reference evidence="1" key="1">
    <citation type="submission" date="2019-12" db="EMBL/GenBank/DDBJ databases">
        <authorList>
            <person name="Cremers G."/>
        </authorList>
    </citation>
    <scope>NUCLEOTIDE SEQUENCE</scope>
    <source>
        <strain evidence="1">Vvax</strain>
    </source>
</reference>
<proteinExistence type="predicted"/>
<sequence>MTRPGFGALSSAVARAQAEIRQQHCPPPSYYPTAAVRSSMKCTRCGGLLNYTVSPIGARTTGRCSSAGCIEWRD</sequence>